<feature type="non-terminal residue" evidence="1">
    <location>
        <position position="1"/>
    </location>
</feature>
<comment type="caution">
    <text evidence="1">The sequence shown here is derived from an EMBL/GenBank/DDBJ whole genome shotgun (WGS) entry which is preliminary data.</text>
</comment>
<evidence type="ECO:0000313" key="2">
    <source>
        <dbReference type="Proteomes" id="UP000805193"/>
    </source>
</evidence>
<name>A0AC60R1W0_IXOPE</name>
<accession>A0AC60R1W0</accession>
<evidence type="ECO:0000313" key="1">
    <source>
        <dbReference type="EMBL" id="KAG0445088.1"/>
    </source>
</evidence>
<proteinExistence type="predicted"/>
<dbReference type="EMBL" id="JABSTQ010000943">
    <property type="protein sequence ID" value="KAG0445088.1"/>
    <property type="molecule type" value="Genomic_DNA"/>
</dbReference>
<keyword evidence="2" id="KW-1185">Reference proteome</keyword>
<dbReference type="Proteomes" id="UP000805193">
    <property type="component" value="Unassembled WGS sequence"/>
</dbReference>
<protein>
    <submittedName>
        <fullName evidence="1">Uncharacterized protein</fullName>
    </submittedName>
</protein>
<gene>
    <name evidence="1" type="ORF">HPB47_023912</name>
</gene>
<reference evidence="1 2" key="1">
    <citation type="journal article" date="2020" name="Cell">
        <title>Large-Scale Comparative Analyses of Tick Genomes Elucidate Their Genetic Diversity and Vector Capacities.</title>
        <authorList>
            <consortium name="Tick Genome and Microbiome Consortium (TIGMIC)"/>
            <person name="Jia N."/>
            <person name="Wang J."/>
            <person name="Shi W."/>
            <person name="Du L."/>
            <person name="Sun Y."/>
            <person name="Zhan W."/>
            <person name="Jiang J.F."/>
            <person name="Wang Q."/>
            <person name="Zhang B."/>
            <person name="Ji P."/>
            <person name="Bell-Sakyi L."/>
            <person name="Cui X.M."/>
            <person name="Yuan T.T."/>
            <person name="Jiang B.G."/>
            <person name="Yang W.F."/>
            <person name="Lam T.T."/>
            <person name="Chang Q.C."/>
            <person name="Ding S.J."/>
            <person name="Wang X.J."/>
            <person name="Zhu J.G."/>
            <person name="Ruan X.D."/>
            <person name="Zhao L."/>
            <person name="Wei J.T."/>
            <person name="Ye R.Z."/>
            <person name="Que T.C."/>
            <person name="Du C.H."/>
            <person name="Zhou Y.H."/>
            <person name="Cheng J.X."/>
            <person name="Dai P.F."/>
            <person name="Guo W.B."/>
            <person name="Han X.H."/>
            <person name="Huang E.J."/>
            <person name="Li L.F."/>
            <person name="Wei W."/>
            <person name="Gao Y.C."/>
            <person name="Liu J.Z."/>
            <person name="Shao H.Z."/>
            <person name="Wang X."/>
            <person name="Wang C.C."/>
            <person name="Yang T.C."/>
            <person name="Huo Q.B."/>
            <person name="Li W."/>
            <person name="Chen H.Y."/>
            <person name="Chen S.E."/>
            <person name="Zhou L.G."/>
            <person name="Ni X.B."/>
            <person name="Tian J.H."/>
            <person name="Sheng Y."/>
            <person name="Liu T."/>
            <person name="Pan Y.S."/>
            <person name="Xia L.Y."/>
            <person name="Li J."/>
            <person name="Zhao F."/>
            <person name="Cao W.C."/>
        </authorList>
    </citation>
    <scope>NUCLEOTIDE SEQUENCE [LARGE SCALE GENOMIC DNA]</scope>
    <source>
        <strain evidence="1">Iper-2018</strain>
    </source>
</reference>
<organism evidence="1 2">
    <name type="scientific">Ixodes persulcatus</name>
    <name type="common">Taiga tick</name>
    <dbReference type="NCBI Taxonomy" id="34615"/>
    <lineage>
        <taxon>Eukaryota</taxon>
        <taxon>Metazoa</taxon>
        <taxon>Ecdysozoa</taxon>
        <taxon>Arthropoda</taxon>
        <taxon>Chelicerata</taxon>
        <taxon>Arachnida</taxon>
        <taxon>Acari</taxon>
        <taxon>Parasitiformes</taxon>
        <taxon>Ixodida</taxon>
        <taxon>Ixodoidea</taxon>
        <taxon>Ixodidae</taxon>
        <taxon>Ixodinae</taxon>
        <taxon>Ixodes</taxon>
    </lineage>
</organism>
<sequence>CQNGYITFEVITGSVYSAPSDTIELKPGTLQLTECLNHCKRNATCQSINFETGLCVLFTSSATERPASLAVSQFPVFTLYAQKICLFGKRRCRRDWMFERVTGYELRDLARKTLRASSREQCMDLCLDEAEFECRSANYEPSSGDCALSDMDRHSVVGDRYFVPSSETNEYLESNCVDDPVRLCEFRSVNGKILKTVDAVFQNITTLEDCRRVCLHVPYRCHSFDMGDPANSVCRISHHARASLSHIDSPYLEIPGATTNELAACYNVTIQCKAREMVAKVKTSKVFNGKVYAKARPNSCVTDVVNSLDFQIRMAYHELECDIKQESLGQFSTDIVIQHHDMIVTNQDLGLSVHCQYDLTNRSVSNGVQLEVDGREVETSQSQLATVSSPNVTMRITDRFGEDVFTAEVGDPLALRFEIVDSNSPYEIFVRELVAMDGVDSNEILLVDSLGCPTDRTIMGPLHKVNDDGKVLHAPFDAFKFPTSEIVQFKALVTPCLPTCEPAHCADKVQGAYGREVDSFGRRRRRWTKDAASRARGGRSGGDSSSTKDQGGEEDDDELVVVQTIHITDKFGFARSQRRNDDNSIDGTLKQDTMLMSTDGSGCVNVIGLIVACSLFLMAQVVLLLVWGCVWQRRRKTKLEESVTPSIDILYSSSRQRNSLYEGHTSENPNDVAAYNGVFNQAQEPMRRHF</sequence>